<dbReference type="Proteomes" id="UP001189429">
    <property type="component" value="Unassembled WGS sequence"/>
</dbReference>
<feature type="non-terminal residue" evidence="2">
    <location>
        <position position="245"/>
    </location>
</feature>
<organism evidence="2 3">
    <name type="scientific">Prorocentrum cordatum</name>
    <dbReference type="NCBI Taxonomy" id="2364126"/>
    <lineage>
        <taxon>Eukaryota</taxon>
        <taxon>Sar</taxon>
        <taxon>Alveolata</taxon>
        <taxon>Dinophyceae</taxon>
        <taxon>Prorocentrales</taxon>
        <taxon>Prorocentraceae</taxon>
        <taxon>Prorocentrum</taxon>
    </lineage>
</organism>
<evidence type="ECO:0000313" key="3">
    <source>
        <dbReference type="Proteomes" id="UP001189429"/>
    </source>
</evidence>
<accession>A0ABN9QWE1</accession>
<feature type="region of interest" description="Disordered" evidence="1">
    <location>
        <begin position="43"/>
        <end position="80"/>
    </location>
</feature>
<name>A0ABN9QWE1_9DINO</name>
<evidence type="ECO:0000313" key="2">
    <source>
        <dbReference type="EMBL" id="CAK0809426.1"/>
    </source>
</evidence>
<reference evidence="2" key="1">
    <citation type="submission" date="2023-10" db="EMBL/GenBank/DDBJ databases">
        <authorList>
            <person name="Chen Y."/>
            <person name="Shah S."/>
            <person name="Dougan E. K."/>
            <person name="Thang M."/>
            <person name="Chan C."/>
        </authorList>
    </citation>
    <scope>NUCLEOTIDE SEQUENCE [LARGE SCALE GENOMIC DNA]</scope>
</reference>
<proteinExistence type="predicted"/>
<feature type="non-terminal residue" evidence="2">
    <location>
        <position position="1"/>
    </location>
</feature>
<comment type="caution">
    <text evidence="2">The sequence shown here is derived from an EMBL/GenBank/DDBJ whole genome shotgun (WGS) entry which is preliminary data.</text>
</comment>
<sequence length="245" mass="25865">VPLAVSMEKAALSGSGAQMRAWRSLDAILSRFQALQDDTVGASDEAAVQPSSTCSGGACDRREERAGEWPAAPSVSGLSTEGPSLSLGSMGFVLPDYTSPYSGPTPLAGAEELDHLDLSTLTGAKIVEFDLHSLRSVAEAGGEDLATLATNVHQAALEASQAAAKVQLQEWREWAQSAVKAGGRRAHRYLKDLPQVKGPVAPEGWALQGDAAVQAMHMDWLQYWGDAKESISQIQAAVAQKDELP</sequence>
<protein>
    <submittedName>
        <fullName evidence="2">Uncharacterized protein</fullName>
    </submittedName>
</protein>
<dbReference type="EMBL" id="CAUYUJ010004408">
    <property type="protein sequence ID" value="CAK0809426.1"/>
    <property type="molecule type" value="Genomic_DNA"/>
</dbReference>
<evidence type="ECO:0000256" key="1">
    <source>
        <dbReference type="SAM" id="MobiDB-lite"/>
    </source>
</evidence>
<gene>
    <name evidence="2" type="ORF">PCOR1329_LOCUS14680</name>
</gene>
<keyword evidence="3" id="KW-1185">Reference proteome</keyword>